<dbReference type="SUPFAM" id="SSF109604">
    <property type="entry name" value="HD-domain/PDEase-like"/>
    <property type="match status" value="1"/>
</dbReference>
<keyword evidence="4" id="KW-1185">Reference proteome</keyword>
<evidence type="ECO:0000259" key="1">
    <source>
        <dbReference type="PROSITE" id="PS51831"/>
    </source>
</evidence>
<dbReference type="InterPro" id="IPR006674">
    <property type="entry name" value="HD_domain"/>
</dbReference>
<feature type="domain" description="HD-GYP" evidence="2">
    <location>
        <begin position="203"/>
        <end position="398"/>
    </location>
</feature>
<reference evidence="3 4" key="1">
    <citation type="submission" date="2019-02" db="EMBL/GenBank/DDBJ databases">
        <title>Deep-cultivation of Planctomycetes and their phenomic and genomic characterization uncovers novel biology.</title>
        <authorList>
            <person name="Wiegand S."/>
            <person name="Jogler M."/>
            <person name="Boedeker C."/>
            <person name="Pinto D."/>
            <person name="Vollmers J."/>
            <person name="Rivas-Marin E."/>
            <person name="Kohn T."/>
            <person name="Peeters S.H."/>
            <person name="Heuer A."/>
            <person name="Rast P."/>
            <person name="Oberbeckmann S."/>
            <person name="Bunk B."/>
            <person name="Jeske O."/>
            <person name="Meyerdierks A."/>
            <person name="Storesund J.E."/>
            <person name="Kallscheuer N."/>
            <person name="Luecker S."/>
            <person name="Lage O.M."/>
            <person name="Pohl T."/>
            <person name="Merkel B.J."/>
            <person name="Hornburger P."/>
            <person name="Mueller R.-W."/>
            <person name="Bruemmer F."/>
            <person name="Labrenz M."/>
            <person name="Spormann A.M."/>
            <person name="Op den Camp H."/>
            <person name="Overmann J."/>
            <person name="Amann R."/>
            <person name="Jetten M.S.M."/>
            <person name="Mascher T."/>
            <person name="Medema M.H."/>
            <person name="Devos D.P."/>
            <person name="Kaster A.-K."/>
            <person name="Ovreas L."/>
            <person name="Rohde M."/>
            <person name="Galperin M.Y."/>
            <person name="Jogler C."/>
        </authorList>
    </citation>
    <scope>NUCLEOTIDE SEQUENCE [LARGE SCALE GENOMIC DNA]</scope>
    <source>
        <strain evidence="3 4">K23_9</strain>
    </source>
</reference>
<dbReference type="InterPro" id="IPR003607">
    <property type="entry name" value="HD/PDEase_dom"/>
</dbReference>
<dbReference type="InterPro" id="IPR037522">
    <property type="entry name" value="HD_GYP_dom"/>
</dbReference>
<dbReference type="OrthoDB" id="9804747at2"/>
<keyword evidence="3" id="KW-0378">Hydrolase</keyword>
<dbReference type="PROSITE" id="PS51832">
    <property type="entry name" value="HD_GYP"/>
    <property type="match status" value="1"/>
</dbReference>
<dbReference type="GO" id="GO:0071111">
    <property type="term" value="F:cyclic-guanylate-specific phosphodiesterase activity"/>
    <property type="evidence" value="ECO:0007669"/>
    <property type="project" value="UniProtKB-EC"/>
</dbReference>
<name>A0A517NRS4_9BACT</name>
<evidence type="ECO:0000313" key="4">
    <source>
        <dbReference type="Proteomes" id="UP000319817"/>
    </source>
</evidence>
<evidence type="ECO:0000259" key="2">
    <source>
        <dbReference type="PROSITE" id="PS51832"/>
    </source>
</evidence>
<dbReference type="SMART" id="SM00471">
    <property type="entry name" value="HDc"/>
    <property type="match status" value="1"/>
</dbReference>
<gene>
    <name evidence="3" type="primary">rpfG_1</name>
    <name evidence="3" type="ORF">K239x_17890</name>
</gene>
<accession>A0A517NRS4</accession>
<dbReference type="CDD" id="cd00077">
    <property type="entry name" value="HDc"/>
    <property type="match status" value="1"/>
</dbReference>
<dbReference type="Proteomes" id="UP000319817">
    <property type="component" value="Chromosome"/>
</dbReference>
<dbReference type="PROSITE" id="PS51831">
    <property type="entry name" value="HD"/>
    <property type="match status" value="1"/>
</dbReference>
<dbReference type="AlphaFoldDB" id="A0A517NRS4"/>
<dbReference type="PANTHER" id="PTHR43155:SF2">
    <property type="entry name" value="CYCLIC DI-GMP PHOSPHODIESTERASE PA4108"/>
    <property type="match status" value="1"/>
</dbReference>
<dbReference type="EMBL" id="CP036526">
    <property type="protein sequence ID" value="QDT09838.1"/>
    <property type="molecule type" value="Genomic_DNA"/>
</dbReference>
<evidence type="ECO:0000313" key="3">
    <source>
        <dbReference type="EMBL" id="QDT09838.1"/>
    </source>
</evidence>
<dbReference type="PANTHER" id="PTHR43155">
    <property type="entry name" value="CYCLIC DI-GMP PHOSPHODIESTERASE PA4108-RELATED"/>
    <property type="match status" value="1"/>
</dbReference>
<organism evidence="3 4">
    <name type="scientific">Stieleria marina</name>
    <dbReference type="NCBI Taxonomy" id="1930275"/>
    <lineage>
        <taxon>Bacteria</taxon>
        <taxon>Pseudomonadati</taxon>
        <taxon>Planctomycetota</taxon>
        <taxon>Planctomycetia</taxon>
        <taxon>Pirellulales</taxon>
        <taxon>Pirellulaceae</taxon>
        <taxon>Stieleria</taxon>
    </lineage>
</organism>
<feature type="domain" description="HD" evidence="1">
    <location>
        <begin position="225"/>
        <end position="347"/>
    </location>
</feature>
<dbReference type="EC" id="3.1.4.52" evidence="3"/>
<dbReference type="Pfam" id="PF13487">
    <property type="entry name" value="HD_5"/>
    <property type="match status" value="1"/>
</dbReference>
<dbReference type="RefSeq" id="WP_145417414.1">
    <property type="nucleotide sequence ID" value="NZ_CP036526.1"/>
</dbReference>
<protein>
    <submittedName>
        <fullName evidence="3">Cyclic di-GMP phosphodiesterase response regulator RpfG</fullName>
        <ecNumber evidence="3">3.1.4.52</ecNumber>
    </submittedName>
</protein>
<sequence>MHTPATTGLNSAPHLPPVVASEPNSTIAVLEDEIDQLASALAARFEELTLIHDLSQSLTLGEESSSIVETLLDELRPCTSASSLAILLEPDDTSNGEASMHVVGETVEMDWLNELAIRAEEISEEVSGGSRSISIVNRLAIDYDKFVRIVVVPIDRRNQLLGRMIAIRTADQPEFGTTEGDLMRSTSMMLGVHLINQRQFLELQQMFEGTIQSLVSALDAKDAYTCGHSTRVSELTVELAKRLDYGDEGISRVRMGGILHDIGKIGVDDAVLCKPGKLTEEEFDQIKQHPVLGYEILKGIRQFSHILPAVRHHHESWDGTGYPDGLAGDDIPRDAQIMAVADAFDAMTSDRPYRSGMCLEKVISIFQSGRGSQWAADVVDTLLGMPEVMERYAHKESDK</sequence>
<dbReference type="Gene3D" id="1.10.3210.10">
    <property type="entry name" value="Hypothetical protein af1432"/>
    <property type="match status" value="1"/>
</dbReference>
<proteinExistence type="predicted"/>